<reference evidence="1" key="1">
    <citation type="submission" date="2015-04" db="EMBL/GenBank/DDBJ databases">
        <title>The genome sequence of the plant pathogenic Rhizarian Plasmodiophora brassicae reveals insights in its biotrophic life cycle and the origin of chitin synthesis.</title>
        <authorList>
            <person name="Schwelm A."/>
            <person name="Fogelqvist J."/>
            <person name="Knaust A."/>
            <person name="Julke S."/>
            <person name="Lilja T."/>
            <person name="Dhandapani V."/>
            <person name="Bonilla-Rosso G."/>
            <person name="Karlsson M."/>
            <person name="Shevchenko A."/>
            <person name="Choi S.R."/>
            <person name="Kim H.G."/>
            <person name="Park J.Y."/>
            <person name="Lim Y.P."/>
            <person name="Ludwig-Muller J."/>
            <person name="Dixelius C."/>
        </authorList>
    </citation>
    <scope>NUCLEOTIDE SEQUENCE</scope>
    <source>
        <tissue evidence="1">Potato root galls</tissue>
    </source>
</reference>
<protein>
    <submittedName>
        <fullName evidence="1">Uncharacterized protein</fullName>
    </submittedName>
</protein>
<accession>A0A0H5RC77</accession>
<organism evidence="1">
    <name type="scientific">Spongospora subterranea</name>
    <dbReference type="NCBI Taxonomy" id="70186"/>
    <lineage>
        <taxon>Eukaryota</taxon>
        <taxon>Sar</taxon>
        <taxon>Rhizaria</taxon>
        <taxon>Endomyxa</taxon>
        <taxon>Phytomyxea</taxon>
        <taxon>Plasmodiophorida</taxon>
        <taxon>Plasmodiophoridae</taxon>
        <taxon>Spongospora</taxon>
    </lineage>
</organism>
<sequence length="126" mass="14785">MVTFAHQQRRNSSLRGLMMVLCIDEQNISVEFRLESSPIDSVDRRRFLFFLNPFRELSDPNDGLDGQDKSRIILAEAENFGTRFAIVVGRCMGMRQIFCILQQFGVFYSQSLEQQQHRYRWDVGLD</sequence>
<dbReference type="AlphaFoldDB" id="A0A0H5RC77"/>
<dbReference type="EMBL" id="HACM01011201">
    <property type="protein sequence ID" value="CRZ11643.1"/>
    <property type="molecule type" value="Transcribed_RNA"/>
</dbReference>
<name>A0A0H5RC77_9EUKA</name>
<evidence type="ECO:0000313" key="1">
    <source>
        <dbReference type="EMBL" id="CRZ11643.1"/>
    </source>
</evidence>
<proteinExistence type="predicted"/>